<dbReference type="EMBL" id="BQKI01000007">
    <property type="protein sequence ID" value="GJM98307.1"/>
    <property type="molecule type" value="Genomic_DNA"/>
</dbReference>
<reference evidence="2" key="2">
    <citation type="submission" date="2021-12" db="EMBL/GenBank/DDBJ databases">
        <title>Resequencing data analysis of finger millet.</title>
        <authorList>
            <person name="Hatakeyama M."/>
            <person name="Aluri S."/>
            <person name="Balachadran M.T."/>
            <person name="Sivarajan S.R."/>
            <person name="Poveda L."/>
            <person name="Shimizu-Inatsugi R."/>
            <person name="Schlapbach R."/>
            <person name="Sreeman S.M."/>
            <person name="Shimizu K.K."/>
        </authorList>
    </citation>
    <scope>NUCLEOTIDE SEQUENCE</scope>
</reference>
<name>A0AAV5CJP4_ELECO</name>
<organism evidence="2 3">
    <name type="scientific">Eleusine coracana subsp. coracana</name>
    <dbReference type="NCBI Taxonomy" id="191504"/>
    <lineage>
        <taxon>Eukaryota</taxon>
        <taxon>Viridiplantae</taxon>
        <taxon>Streptophyta</taxon>
        <taxon>Embryophyta</taxon>
        <taxon>Tracheophyta</taxon>
        <taxon>Spermatophyta</taxon>
        <taxon>Magnoliopsida</taxon>
        <taxon>Liliopsida</taxon>
        <taxon>Poales</taxon>
        <taxon>Poaceae</taxon>
        <taxon>PACMAD clade</taxon>
        <taxon>Chloridoideae</taxon>
        <taxon>Cynodonteae</taxon>
        <taxon>Eleusininae</taxon>
        <taxon>Eleusine</taxon>
    </lineage>
</organism>
<feature type="domain" description="KIB1-4 beta-propeller" evidence="1">
    <location>
        <begin position="74"/>
        <end position="316"/>
    </location>
</feature>
<sequence>MADWASLPADLIILISDTFLATEDLDYYMDFRAVCSSWRSATDDPMADPRDPRFRPRRWAMLDEVHQSDARLFVNVDTGRFVRKDLPLLSSRYYLVASVAGSLIVLAEKTGGHAALVLNPFTCSMIRVKAPVPPEVEFTAHMIGSSSPTLVLVSGYRSMYWADAEDENFHIHNAEHINHPFVRMALAGGIYAAARELGSLASLLTPATYDILDLLSNPFPDWSSGTGELAVSRCFLVESQGEMLVVVKLRHGPMNVFRIDTVANMIEPVKDIGSRALFVGDCRCLSIDADKFASTDANCIYYVDQAELTYDICIYSLKDKIESFSSSAVTHTFQISKYQLAYYVSVSYLWHYI</sequence>
<gene>
    <name evidence="2" type="primary">ga15303</name>
    <name evidence="2" type="ORF">PR202_ga15303</name>
</gene>
<protein>
    <recommendedName>
        <fullName evidence="1">KIB1-4 beta-propeller domain-containing protein</fullName>
    </recommendedName>
</protein>
<reference evidence="2" key="1">
    <citation type="journal article" date="2018" name="DNA Res.">
        <title>Multiple hybrid de novo genome assembly of finger millet, an orphan allotetraploid crop.</title>
        <authorList>
            <person name="Hatakeyama M."/>
            <person name="Aluri S."/>
            <person name="Balachadran M.T."/>
            <person name="Sivarajan S.R."/>
            <person name="Patrignani A."/>
            <person name="Gruter S."/>
            <person name="Poveda L."/>
            <person name="Shimizu-Inatsugi R."/>
            <person name="Baeten J."/>
            <person name="Francoijs K.J."/>
            <person name="Nataraja K.N."/>
            <person name="Reddy Y.A.N."/>
            <person name="Phadnis S."/>
            <person name="Ravikumar R.L."/>
            <person name="Schlapbach R."/>
            <person name="Sreeman S.M."/>
            <person name="Shimizu K.K."/>
        </authorList>
    </citation>
    <scope>NUCLEOTIDE SEQUENCE</scope>
</reference>
<evidence type="ECO:0000259" key="1">
    <source>
        <dbReference type="Pfam" id="PF03478"/>
    </source>
</evidence>
<keyword evidence="3" id="KW-1185">Reference proteome</keyword>
<dbReference type="Proteomes" id="UP001054889">
    <property type="component" value="Unassembled WGS sequence"/>
</dbReference>
<dbReference type="AlphaFoldDB" id="A0AAV5CJP4"/>
<dbReference type="Pfam" id="PF03478">
    <property type="entry name" value="Beta-prop_KIB1-4"/>
    <property type="match status" value="1"/>
</dbReference>
<dbReference type="PANTHER" id="PTHR33165">
    <property type="entry name" value="F-BOX DOMAIN CONTAINING PROTEIN-LIKE-RELATED"/>
    <property type="match status" value="1"/>
</dbReference>
<comment type="caution">
    <text evidence="2">The sequence shown here is derived from an EMBL/GenBank/DDBJ whole genome shotgun (WGS) entry which is preliminary data.</text>
</comment>
<proteinExistence type="predicted"/>
<accession>A0AAV5CJP4</accession>
<evidence type="ECO:0000313" key="3">
    <source>
        <dbReference type="Proteomes" id="UP001054889"/>
    </source>
</evidence>
<dbReference type="InterPro" id="IPR005174">
    <property type="entry name" value="KIB1-4_b-propeller"/>
</dbReference>
<evidence type="ECO:0000313" key="2">
    <source>
        <dbReference type="EMBL" id="GJM98307.1"/>
    </source>
</evidence>
<dbReference type="PANTHER" id="PTHR33165:SF86">
    <property type="entry name" value="EXPRESSED PROTEIN"/>
    <property type="match status" value="1"/>
</dbReference>